<dbReference type="Proteomes" id="UP000886748">
    <property type="component" value="Unassembled WGS sequence"/>
</dbReference>
<reference evidence="1" key="1">
    <citation type="submission" date="2020-10" db="EMBL/GenBank/DDBJ databases">
        <authorList>
            <person name="Gilroy R."/>
        </authorList>
    </citation>
    <scope>NUCLEOTIDE SEQUENCE</scope>
    <source>
        <strain evidence="1">CHK154-7741</strain>
    </source>
</reference>
<accession>A0A9D1N080</accession>
<name>A0A9D1N080_9CLOT</name>
<dbReference type="AlphaFoldDB" id="A0A9D1N080"/>
<dbReference type="EMBL" id="DVOD01000033">
    <property type="protein sequence ID" value="HIU92435.1"/>
    <property type="molecule type" value="Genomic_DNA"/>
</dbReference>
<organism evidence="1 2">
    <name type="scientific">Candidatus Limenecus avicola</name>
    <dbReference type="NCBI Taxonomy" id="2840847"/>
    <lineage>
        <taxon>Bacteria</taxon>
        <taxon>Bacillati</taxon>
        <taxon>Bacillota</taxon>
        <taxon>Clostridia</taxon>
        <taxon>Eubacteriales</taxon>
        <taxon>Clostridiaceae</taxon>
        <taxon>Clostridiaceae incertae sedis</taxon>
        <taxon>Candidatus Limenecus</taxon>
    </lineage>
</organism>
<sequence length="200" mass="23342">MRVNAVSMTQYPAVSKKSAQGSTIAVQNPKQPSFGYEIYKMPANINSIKNIWVDGPKLFQIAEETWPIIKKNFEKFFDVSMDFHVDLARTIRVNLHSSFNKQEELIKHITKFNDSTFHFPKEVIKNLNNGQDTKWLEYEYFFPLTASYEKLGFQKTRDTILDFANRESNNTLIKKLYKINPPDGVPGEKIPEYYWSCPGW</sequence>
<comment type="caution">
    <text evidence="1">The sequence shown here is derived from an EMBL/GenBank/DDBJ whole genome shotgun (WGS) entry which is preliminary data.</text>
</comment>
<protein>
    <submittedName>
        <fullName evidence="1">Uncharacterized protein</fullName>
    </submittedName>
</protein>
<evidence type="ECO:0000313" key="1">
    <source>
        <dbReference type="EMBL" id="HIU92435.1"/>
    </source>
</evidence>
<proteinExistence type="predicted"/>
<evidence type="ECO:0000313" key="2">
    <source>
        <dbReference type="Proteomes" id="UP000886748"/>
    </source>
</evidence>
<reference evidence="1" key="2">
    <citation type="journal article" date="2021" name="PeerJ">
        <title>Extensive microbial diversity within the chicken gut microbiome revealed by metagenomics and culture.</title>
        <authorList>
            <person name="Gilroy R."/>
            <person name="Ravi A."/>
            <person name="Getino M."/>
            <person name="Pursley I."/>
            <person name="Horton D.L."/>
            <person name="Alikhan N.F."/>
            <person name="Baker D."/>
            <person name="Gharbi K."/>
            <person name="Hall N."/>
            <person name="Watson M."/>
            <person name="Adriaenssens E.M."/>
            <person name="Foster-Nyarko E."/>
            <person name="Jarju S."/>
            <person name="Secka A."/>
            <person name="Antonio M."/>
            <person name="Oren A."/>
            <person name="Chaudhuri R.R."/>
            <person name="La Ragione R."/>
            <person name="Hildebrand F."/>
            <person name="Pallen M.J."/>
        </authorList>
    </citation>
    <scope>NUCLEOTIDE SEQUENCE</scope>
    <source>
        <strain evidence="1">CHK154-7741</strain>
    </source>
</reference>
<gene>
    <name evidence="1" type="ORF">IAD26_04805</name>
</gene>